<keyword evidence="3" id="KW-0732">Signal</keyword>
<evidence type="ECO:0000256" key="2">
    <source>
        <dbReference type="SAM" id="Phobius"/>
    </source>
</evidence>
<feature type="signal peptide" evidence="3">
    <location>
        <begin position="1"/>
        <end position="20"/>
    </location>
</feature>
<dbReference type="AlphaFoldDB" id="A0A4P9X194"/>
<sequence>MLGTIAMWLILPWVLQKVFGKVSDWIHTKSHGAVKPVTTRQPRPDTVPLRWYDALVAIGFLVLAGSNLHTAYHFDPYPFANGLGTYLSGPLSPKTPGFTIRNAYREYMTDHFSEWFEGMPPTTPLMPYGALDGDRQPTAGDYERLYATVKGKESRAVYFRFGEAVAMGCTWCAPVYESNPLAPATGDHADYLGYAAGPIIAAYAHFLILMGLLTLTRRKHHLRIHILVVMLACLACEIGMYLMPAAELAPLSMELADGVNHWVRYSVPARHAVMALLAFAAFLAPMRPPSTAAHLTRMTVSHAFALRNLQFARLVQHVVRASPALRARAPSLAADQAALKETAPTLGPPRGVPVRLLNPDEVYAVLKDRDAKRRAYYAAKAAKKETDRSPEALVAELKDRIAALSSQVAQVADAAATHTPDAVADSDSDSDADAAAGTTTVKPGRQPMPLSVDTGKTAASTTLETTATSTSSLLGFLRRRKPVAATADT</sequence>
<evidence type="ECO:0000313" key="5">
    <source>
        <dbReference type="Proteomes" id="UP000274922"/>
    </source>
</evidence>
<dbReference type="Proteomes" id="UP000274922">
    <property type="component" value="Unassembled WGS sequence"/>
</dbReference>
<name>A0A4P9X194_9FUNG</name>
<keyword evidence="5" id="KW-1185">Reference proteome</keyword>
<evidence type="ECO:0000256" key="1">
    <source>
        <dbReference type="SAM" id="MobiDB-lite"/>
    </source>
</evidence>
<gene>
    <name evidence="4" type="ORF">CXG81DRAFT_20974</name>
</gene>
<dbReference type="PANTHER" id="PTHR39470:SF1">
    <property type="entry name" value="CHORISMATE SYNTHASE PROTEIN"/>
    <property type="match status" value="1"/>
</dbReference>
<keyword evidence="2" id="KW-0472">Membrane</keyword>
<dbReference type="STRING" id="1555241.A0A4P9X194"/>
<accession>A0A4P9X194</accession>
<keyword evidence="2" id="KW-1133">Transmembrane helix</keyword>
<feature type="chain" id="PRO_5020736897" evidence="3">
    <location>
        <begin position="21"/>
        <end position="489"/>
    </location>
</feature>
<feature type="region of interest" description="Disordered" evidence="1">
    <location>
        <begin position="416"/>
        <end position="461"/>
    </location>
</feature>
<feature type="transmembrane region" description="Helical" evidence="2">
    <location>
        <begin position="191"/>
        <end position="215"/>
    </location>
</feature>
<evidence type="ECO:0000256" key="3">
    <source>
        <dbReference type="SAM" id="SignalP"/>
    </source>
</evidence>
<keyword evidence="2" id="KW-0812">Transmembrane</keyword>
<proteinExistence type="predicted"/>
<organism evidence="4 5">
    <name type="scientific">Caulochytrium protostelioides</name>
    <dbReference type="NCBI Taxonomy" id="1555241"/>
    <lineage>
        <taxon>Eukaryota</taxon>
        <taxon>Fungi</taxon>
        <taxon>Fungi incertae sedis</taxon>
        <taxon>Chytridiomycota</taxon>
        <taxon>Chytridiomycota incertae sedis</taxon>
        <taxon>Chytridiomycetes</taxon>
        <taxon>Caulochytriales</taxon>
        <taxon>Caulochytriaceae</taxon>
        <taxon>Caulochytrium</taxon>
    </lineage>
</organism>
<evidence type="ECO:0000313" key="4">
    <source>
        <dbReference type="EMBL" id="RKO98872.1"/>
    </source>
</evidence>
<reference evidence="5" key="1">
    <citation type="journal article" date="2018" name="Nat. Microbiol.">
        <title>Leveraging single-cell genomics to expand the fungal tree of life.</title>
        <authorList>
            <person name="Ahrendt S.R."/>
            <person name="Quandt C.A."/>
            <person name="Ciobanu D."/>
            <person name="Clum A."/>
            <person name="Salamov A."/>
            <person name="Andreopoulos B."/>
            <person name="Cheng J.F."/>
            <person name="Woyke T."/>
            <person name="Pelin A."/>
            <person name="Henrissat B."/>
            <person name="Reynolds N.K."/>
            <person name="Benny G.L."/>
            <person name="Smith M.E."/>
            <person name="James T.Y."/>
            <person name="Grigoriev I.V."/>
        </authorList>
    </citation>
    <scope>NUCLEOTIDE SEQUENCE [LARGE SCALE GENOMIC DNA]</scope>
    <source>
        <strain evidence="5">ATCC 52028</strain>
    </source>
</reference>
<dbReference type="PANTHER" id="PTHR39470">
    <property type="entry name" value="CHROMOSOME 10, WHOLE GENOME SHOTGUN SEQUENCE"/>
    <property type="match status" value="1"/>
</dbReference>
<feature type="transmembrane region" description="Helical" evidence="2">
    <location>
        <begin position="222"/>
        <end position="242"/>
    </location>
</feature>
<dbReference type="EMBL" id="ML014350">
    <property type="protein sequence ID" value="RKO98872.1"/>
    <property type="molecule type" value="Genomic_DNA"/>
</dbReference>
<protein>
    <submittedName>
        <fullName evidence="4">Uncharacterized protein</fullName>
    </submittedName>
</protein>